<dbReference type="AlphaFoldDB" id="A0A1I7Z154"/>
<proteinExistence type="predicted"/>
<dbReference type="Proteomes" id="UP000095287">
    <property type="component" value="Unplaced"/>
</dbReference>
<sequence length="373" mass="41896">MTGGSGRKAALGSGNQEVTFFNERCVDDISFTTNQSDVSGQKEKEAADDGPLLDFSTLSLDIIHDVIGLVHGSRIKALKNLAQIEGPWSDVCCRRQFIYAADNCVYRRHFNSEKKLCKTELQPEELKRSYIEDVYISDHKKDPFALYEPITVTITTTIVTTTVTSKTSSEKTEKTTTTSTTMLAANIYGSLSISLVVPDIPEAFLDNVPTRITSLRFRNFVGLHPQKLPTSLVPFINRQLRSPYLRTFENSGSLDVHHILDSLKHFVKAPQFMRLHLAHDCGTALLKEFYEAWKGRTFFATRQTITARVNRIEKAELVDHFRLEPETTAYGSRAVHAHPVCKEASITISISGKEDPYPVRVTTRSSKGKEEAY</sequence>
<evidence type="ECO:0000313" key="2">
    <source>
        <dbReference type="WBParaSite" id="L893_g21872.t1"/>
    </source>
</evidence>
<dbReference type="WBParaSite" id="L893_g21872.t1">
    <property type="protein sequence ID" value="L893_g21872.t1"/>
    <property type="gene ID" value="L893_g21872"/>
</dbReference>
<organism evidence="1 2">
    <name type="scientific">Steinernema glaseri</name>
    <dbReference type="NCBI Taxonomy" id="37863"/>
    <lineage>
        <taxon>Eukaryota</taxon>
        <taxon>Metazoa</taxon>
        <taxon>Ecdysozoa</taxon>
        <taxon>Nematoda</taxon>
        <taxon>Chromadorea</taxon>
        <taxon>Rhabditida</taxon>
        <taxon>Tylenchina</taxon>
        <taxon>Panagrolaimomorpha</taxon>
        <taxon>Strongyloidoidea</taxon>
        <taxon>Steinernematidae</taxon>
        <taxon>Steinernema</taxon>
    </lineage>
</organism>
<evidence type="ECO:0000313" key="1">
    <source>
        <dbReference type="Proteomes" id="UP000095287"/>
    </source>
</evidence>
<keyword evidence="1" id="KW-1185">Reference proteome</keyword>
<reference evidence="2" key="1">
    <citation type="submission" date="2016-11" db="UniProtKB">
        <authorList>
            <consortium name="WormBaseParasite"/>
        </authorList>
    </citation>
    <scope>IDENTIFICATION</scope>
</reference>
<name>A0A1I7Z154_9BILA</name>
<accession>A0A1I7Z154</accession>
<protein>
    <submittedName>
        <fullName evidence="2">F-box domain-containing protein</fullName>
    </submittedName>
</protein>